<gene>
    <name evidence="5" type="primary">foxred1_0</name>
    <name evidence="5" type="ORF">Bhyg_03461</name>
</gene>
<dbReference type="Gene3D" id="3.50.50.60">
    <property type="entry name" value="FAD/NAD(P)-binding domain"/>
    <property type="match status" value="1"/>
</dbReference>
<evidence type="ECO:0000313" key="6">
    <source>
        <dbReference type="Proteomes" id="UP001151699"/>
    </source>
</evidence>
<evidence type="ECO:0000259" key="4">
    <source>
        <dbReference type="Pfam" id="PF01266"/>
    </source>
</evidence>
<comment type="function">
    <text evidence="3">Required for the assembly of the mitochondrial membrane respiratory chain NADH dehydrogenase (Complex I). Involved in mid-late stages of complex I assembly.</text>
</comment>
<dbReference type="InterPro" id="IPR036188">
    <property type="entry name" value="FAD/NAD-bd_sf"/>
</dbReference>
<accession>A0A9Q0S7J2</accession>
<dbReference type="GO" id="GO:0005739">
    <property type="term" value="C:mitochondrion"/>
    <property type="evidence" value="ECO:0007669"/>
    <property type="project" value="GOC"/>
</dbReference>
<dbReference type="PANTHER" id="PTHR13847">
    <property type="entry name" value="SARCOSINE DEHYDROGENASE-RELATED"/>
    <property type="match status" value="1"/>
</dbReference>
<dbReference type="EMBL" id="WJQU01000001">
    <property type="protein sequence ID" value="KAJ6648234.1"/>
    <property type="molecule type" value="Genomic_DNA"/>
</dbReference>
<comment type="caution">
    <text evidence="5">The sequence shown here is derived from an EMBL/GenBank/DDBJ whole genome shotgun (WGS) entry which is preliminary data.</text>
</comment>
<protein>
    <recommendedName>
        <fullName evidence="2">FAD-dependent oxidoreductase domain-containing protein 1</fullName>
    </recommendedName>
</protein>
<dbReference type="Gene3D" id="3.30.9.10">
    <property type="entry name" value="D-Amino Acid Oxidase, subunit A, domain 2"/>
    <property type="match status" value="1"/>
</dbReference>
<dbReference type="GO" id="GO:0032981">
    <property type="term" value="P:mitochondrial respiratory chain complex I assembly"/>
    <property type="evidence" value="ECO:0007669"/>
    <property type="project" value="TreeGrafter"/>
</dbReference>
<evidence type="ECO:0000256" key="2">
    <source>
        <dbReference type="ARBA" id="ARBA00039785"/>
    </source>
</evidence>
<name>A0A9Q0S7J2_9DIPT</name>
<dbReference type="SUPFAM" id="SSF51905">
    <property type="entry name" value="FAD/NAD(P)-binding domain"/>
    <property type="match status" value="1"/>
</dbReference>
<organism evidence="5 6">
    <name type="scientific">Pseudolycoriella hygida</name>
    <dbReference type="NCBI Taxonomy" id="35572"/>
    <lineage>
        <taxon>Eukaryota</taxon>
        <taxon>Metazoa</taxon>
        <taxon>Ecdysozoa</taxon>
        <taxon>Arthropoda</taxon>
        <taxon>Hexapoda</taxon>
        <taxon>Insecta</taxon>
        <taxon>Pterygota</taxon>
        <taxon>Neoptera</taxon>
        <taxon>Endopterygota</taxon>
        <taxon>Diptera</taxon>
        <taxon>Nematocera</taxon>
        <taxon>Sciaroidea</taxon>
        <taxon>Sciaridae</taxon>
        <taxon>Pseudolycoriella</taxon>
    </lineage>
</organism>
<evidence type="ECO:0000313" key="5">
    <source>
        <dbReference type="EMBL" id="KAJ6648234.1"/>
    </source>
</evidence>
<dbReference type="Proteomes" id="UP001151699">
    <property type="component" value="Chromosome A"/>
</dbReference>
<keyword evidence="6" id="KW-1185">Reference proteome</keyword>
<reference evidence="5" key="1">
    <citation type="submission" date="2022-07" db="EMBL/GenBank/DDBJ databases">
        <authorList>
            <person name="Trinca V."/>
            <person name="Uliana J.V.C."/>
            <person name="Torres T.T."/>
            <person name="Ward R.J."/>
            <person name="Monesi N."/>
        </authorList>
    </citation>
    <scope>NUCLEOTIDE SEQUENCE</scope>
    <source>
        <strain evidence="5">HSMRA1968</strain>
        <tissue evidence="5">Whole embryos</tissue>
    </source>
</reference>
<sequence>MHLLRVLRQNQLNKIASIRCLCDGKSNKETDNVIDPFTENRVNPVLRTGRVLKKDFVDAKHFFLPKRLDNGDIDIRDLRSRANDNEFQSHCDVLIIGGGGVGASIAYWLKKRGGHGLNVVVIEKDPTYKSASTTLSVGGLRQQFSLEENIQMSLYAADFMREIKEHLDDDVELNFTPHGYLMLATEAGAETLTENSQLQNKMGAKNELLTANQLKNKFPWLNTDGIALGCHGLEKEGWFDPWALLMGFKRTASRLGAHFVHGEAISFELEKDQNIQVVGVEPGTYEAVHKVFVKLESGEVRPIKFSQVIIAAGAQSGNVAKLAKIGTSTGMRSMALPVEPRKRYVYVFESQGLNCPGLNTPLTIDPSHVYFRRDGIGGNYIGGRSPDPENEPSTDNLDVDYGYFDNEVWPRLAARVPAFESIKVKSAWAGFYEYNKFDENGIIGPHPYYNNLFFATGFSGHGIQQTPAIGRAVSEMILDGDFRTIDLTRLCFDRILVDQPMYETNCV</sequence>
<keyword evidence="1" id="KW-0560">Oxidoreductase</keyword>
<evidence type="ECO:0000256" key="3">
    <source>
        <dbReference type="ARBA" id="ARBA00046185"/>
    </source>
</evidence>
<dbReference type="FunFam" id="3.30.9.10:FF:000026">
    <property type="entry name" value="FAD-dependent oxidoreductase domain-containing protein 1"/>
    <property type="match status" value="1"/>
</dbReference>
<feature type="domain" description="FAD dependent oxidoreductase" evidence="4">
    <location>
        <begin position="92"/>
        <end position="476"/>
    </location>
</feature>
<dbReference type="Pfam" id="PF01266">
    <property type="entry name" value="DAO"/>
    <property type="match status" value="1"/>
</dbReference>
<dbReference type="PANTHER" id="PTHR13847:SF287">
    <property type="entry name" value="FAD-DEPENDENT OXIDOREDUCTASE DOMAIN-CONTAINING PROTEIN 1"/>
    <property type="match status" value="1"/>
</dbReference>
<dbReference type="OrthoDB" id="424974at2759"/>
<evidence type="ECO:0000256" key="1">
    <source>
        <dbReference type="ARBA" id="ARBA00023002"/>
    </source>
</evidence>
<dbReference type="GO" id="GO:0016491">
    <property type="term" value="F:oxidoreductase activity"/>
    <property type="evidence" value="ECO:0007669"/>
    <property type="project" value="UniProtKB-KW"/>
</dbReference>
<proteinExistence type="predicted"/>
<dbReference type="AlphaFoldDB" id="A0A9Q0S7J2"/>
<dbReference type="InterPro" id="IPR006076">
    <property type="entry name" value="FAD-dep_OxRdtase"/>
</dbReference>